<accession>S0EXE0</accession>
<protein>
    <submittedName>
        <fullName evidence="3">Mg/Co/Ni transporter MgtE (Contains CBS domain)</fullName>
    </submittedName>
</protein>
<dbReference type="PATRIC" id="fig|1303518.3.peg.2423"/>
<dbReference type="SUPFAM" id="SSF158791">
    <property type="entry name" value="MgtE N-terminal domain-like"/>
    <property type="match status" value="1"/>
</dbReference>
<dbReference type="Pfam" id="PF00571">
    <property type="entry name" value="CBS"/>
    <property type="match status" value="2"/>
</dbReference>
<dbReference type="SMART" id="SM00924">
    <property type="entry name" value="MgtE_N"/>
    <property type="match status" value="1"/>
</dbReference>
<dbReference type="STRING" id="454171.CP488_01763"/>
<dbReference type="GO" id="GO:0015095">
    <property type="term" value="F:magnesium ion transmembrane transporter activity"/>
    <property type="evidence" value="ECO:0007669"/>
    <property type="project" value="InterPro"/>
</dbReference>
<dbReference type="CDD" id="cd04606">
    <property type="entry name" value="CBS_pair_Mg_transporter"/>
    <property type="match status" value="1"/>
</dbReference>
<dbReference type="OrthoDB" id="9764830at2"/>
<dbReference type="InterPro" id="IPR000644">
    <property type="entry name" value="CBS_dom"/>
</dbReference>
<evidence type="ECO:0000313" key="4">
    <source>
        <dbReference type="Proteomes" id="UP000014227"/>
    </source>
</evidence>
<feature type="domain" description="CBS" evidence="2">
    <location>
        <begin position="304"/>
        <end position="366"/>
    </location>
</feature>
<dbReference type="InterPro" id="IPR038076">
    <property type="entry name" value="MgtE_N_sf"/>
</dbReference>
<dbReference type="PANTHER" id="PTHR43773">
    <property type="entry name" value="MAGNESIUM TRANSPORTER MGTE"/>
    <property type="match status" value="1"/>
</dbReference>
<dbReference type="RefSeq" id="WP_016483656.1">
    <property type="nucleotide sequence ID" value="NC_021487.1"/>
</dbReference>
<dbReference type="HOGENOM" id="CLU_030870_1_0_0"/>
<dbReference type="Gene3D" id="1.25.60.10">
    <property type="entry name" value="MgtE N-terminal domain-like"/>
    <property type="match status" value="1"/>
</dbReference>
<dbReference type="InParanoid" id="S0EXE0"/>
<keyword evidence="1" id="KW-0129">CBS domain</keyword>
<dbReference type="InterPro" id="IPR006669">
    <property type="entry name" value="MgtE_transporter"/>
</dbReference>
<dbReference type="EMBL" id="HF951689">
    <property type="protein sequence ID" value="CCW36137.1"/>
    <property type="molecule type" value="Genomic_DNA"/>
</dbReference>
<evidence type="ECO:0000256" key="1">
    <source>
        <dbReference type="PROSITE-ProRule" id="PRU00703"/>
    </source>
</evidence>
<evidence type="ECO:0000313" key="3">
    <source>
        <dbReference type="EMBL" id="CCW36137.1"/>
    </source>
</evidence>
<dbReference type="PROSITE" id="PS51371">
    <property type="entry name" value="CBS"/>
    <property type="match status" value="2"/>
</dbReference>
<gene>
    <name evidence="3" type="ORF">CCALI_02333</name>
</gene>
<dbReference type="PANTHER" id="PTHR43773:SF1">
    <property type="entry name" value="MAGNESIUM TRANSPORTER MGTE"/>
    <property type="match status" value="1"/>
</dbReference>
<dbReference type="SUPFAM" id="SSF54631">
    <property type="entry name" value="CBS-domain pair"/>
    <property type="match status" value="1"/>
</dbReference>
<dbReference type="Gene3D" id="3.10.580.10">
    <property type="entry name" value="CBS-domain"/>
    <property type="match status" value="1"/>
</dbReference>
<proteinExistence type="predicted"/>
<dbReference type="Proteomes" id="UP000014227">
    <property type="component" value="Chromosome I"/>
</dbReference>
<evidence type="ECO:0000259" key="2">
    <source>
        <dbReference type="PROSITE" id="PS51371"/>
    </source>
</evidence>
<dbReference type="GO" id="GO:0016020">
    <property type="term" value="C:membrane"/>
    <property type="evidence" value="ECO:0007669"/>
    <property type="project" value="InterPro"/>
</dbReference>
<dbReference type="Pfam" id="PF03448">
    <property type="entry name" value="MgtE_N"/>
    <property type="match status" value="1"/>
</dbReference>
<keyword evidence="4" id="KW-1185">Reference proteome</keyword>
<organism evidence="3 4">
    <name type="scientific">Chthonomonas calidirosea (strain DSM 23976 / ICMP 18418 / T49)</name>
    <dbReference type="NCBI Taxonomy" id="1303518"/>
    <lineage>
        <taxon>Bacteria</taxon>
        <taxon>Bacillati</taxon>
        <taxon>Armatimonadota</taxon>
        <taxon>Chthonomonadia</taxon>
        <taxon>Chthonomonadales</taxon>
        <taxon>Chthonomonadaceae</taxon>
        <taxon>Chthonomonas</taxon>
    </lineage>
</organism>
<dbReference type="InterPro" id="IPR046342">
    <property type="entry name" value="CBS_dom_sf"/>
</dbReference>
<sequence length="440" mass="49157">MKYLTQLLGKRVLTPDKTYIGRVTDLVAELGGRLPVVRGVLIKRKSDELSLPFSEILFNEDPAGPQGSGRILGDVYLRRPLETISLYQPDESQVLYLRRDVLDRQIVDIHDRRVVRVSDVRLAVCGTEYCVVGVDASFRALLRRLGAISVPIEALFRLIGHPLRSNLIAWDDVQTLERSAQGGTIRLKVSHDKIARLHPADIADIVEQLTPQQGAEVIESLDTETAADAIAEAEPEVQVQIMQQLDDEKATDILEEMEPDEAADVLGDLPEARSDELLDQMEPEEARDVKELLAYDDDTAGGLMTTEFVAIHSYLTCEQTIQYLRELAPKAETIYYIYVVDAENRLVGVLSLRDLVIAPPETPVSEIMEPNVIRVHVEDHADEVAQILGRYNLLAVPVVDEEERLLGIITVDDTLERLLPPERRPRLPTPALTDSTEAES</sequence>
<dbReference type="AlphaFoldDB" id="S0EXE0"/>
<dbReference type="eggNOG" id="COG2239">
    <property type="taxonomic scope" value="Bacteria"/>
</dbReference>
<dbReference type="KEGG" id="ccz:CCALI_02333"/>
<reference evidence="4" key="1">
    <citation type="submission" date="2013-03" db="EMBL/GenBank/DDBJ databases">
        <title>Genome sequence of Chthonomonas calidirosea, the first sequenced genome from the Armatimonadetes phylum (formally candidate division OP10).</title>
        <authorList>
            <person name="Lee K.C.Y."/>
            <person name="Morgan X.C."/>
            <person name="Dunfield P.F."/>
            <person name="Tamas I."/>
            <person name="Houghton K.M."/>
            <person name="Vyssotski M."/>
            <person name="Ryan J.L.J."/>
            <person name="Lagutin K."/>
            <person name="McDonald I.R."/>
            <person name="Stott M.B."/>
        </authorList>
    </citation>
    <scope>NUCLEOTIDE SEQUENCE [LARGE SCALE GENOMIC DNA]</scope>
    <source>
        <strain evidence="4">DSM 23976 / ICMP 18418 / T49</strain>
    </source>
</reference>
<dbReference type="SMART" id="SM00116">
    <property type="entry name" value="CBS"/>
    <property type="match status" value="2"/>
</dbReference>
<name>S0EXE0_CHTCT</name>
<feature type="domain" description="CBS" evidence="2">
    <location>
        <begin position="368"/>
        <end position="429"/>
    </location>
</feature>
<dbReference type="InterPro" id="IPR006668">
    <property type="entry name" value="Mg_transptr_MgtE_intracell_dom"/>
</dbReference>
<dbReference type="eggNOG" id="COG1873">
    <property type="taxonomic scope" value="Bacteria"/>
</dbReference>